<feature type="coiled-coil region" evidence="3">
    <location>
        <begin position="172"/>
        <end position="217"/>
    </location>
</feature>
<dbReference type="AlphaFoldDB" id="A0A0H3J544"/>
<accession>A0A0H3J544</accession>
<dbReference type="Proteomes" id="UP000030905">
    <property type="component" value="Chromosome"/>
</dbReference>
<evidence type="ECO:0000313" key="6">
    <source>
        <dbReference type="EMBL" id="KRU10953.1"/>
    </source>
</evidence>
<dbReference type="KEGG" id="cpat:CLPA_c29850"/>
<dbReference type="InterPro" id="IPR027417">
    <property type="entry name" value="P-loop_NTPase"/>
</dbReference>
<dbReference type="PANTHER" id="PTHR42855">
    <property type="entry name" value="ABC TRANSPORTER ATP-BINDING SUBUNIT"/>
    <property type="match status" value="1"/>
</dbReference>
<dbReference type="GO" id="GO:0016887">
    <property type="term" value="F:ATP hydrolysis activity"/>
    <property type="evidence" value="ECO:0007669"/>
    <property type="project" value="InterPro"/>
</dbReference>
<keyword evidence="1" id="KW-0547">Nucleotide-binding</keyword>
<dbReference type="PATRIC" id="fig|1262449.7.peg.3013"/>
<evidence type="ECO:0000256" key="3">
    <source>
        <dbReference type="SAM" id="Coils"/>
    </source>
</evidence>
<dbReference type="Gene3D" id="3.40.50.300">
    <property type="entry name" value="P-loop containing nucleotide triphosphate hydrolases"/>
    <property type="match status" value="3"/>
</dbReference>
<dbReference type="SMART" id="SM00382">
    <property type="entry name" value="AAA"/>
    <property type="match status" value="2"/>
</dbReference>
<dbReference type="InterPro" id="IPR003593">
    <property type="entry name" value="AAA+_ATPase"/>
</dbReference>
<dbReference type="PROSITE" id="PS00211">
    <property type="entry name" value="ABC_TRANSPORTER_1"/>
    <property type="match status" value="2"/>
</dbReference>
<dbReference type="PROSITE" id="PS50893">
    <property type="entry name" value="ABC_TRANSPORTER_2"/>
    <property type="match status" value="2"/>
</dbReference>
<dbReference type="Pfam" id="PF00005">
    <property type="entry name" value="ABC_tran"/>
    <property type="match status" value="2"/>
</dbReference>
<gene>
    <name evidence="5" type="ORF">CLPA_c29850</name>
    <name evidence="6" type="ORF">CP6013_00200</name>
</gene>
<evidence type="ECO:0000313" key="8">
    <source>
        <dbReference type="Proteomes" id="UP000030905"/>
    </source>
</evidence>
<dbReference type="EMBL" id="JPGY02000001">
    <property type="protein sequence ID" value="KRU10953.1"/>
    <property type="molecule type" value="Genomic_DNA"/>
</dbReference>
<dbReference type="Proteomes" id="UP000028042">
    <property type="component" value="Unassembled WGS sequence"/>
</dbReference>
<proteinExistence type="predicted"/>
<feature type="domain" description="ABC transporter" evidence="4">
    <location>
        <begin position="4"/>
        <end position="194"/>
    </location>
</feature>
<organism evidence="5 8">
    <name type="scientific">Clostridium pasteurianum DSM 525 = ATCC 6013</name>
    <dbReference type="NCBI Taxonomy" id="1262449"/>
    <lineage>
        <taxon>Bacteria</taxon>
        <taxon>Bacillati</taxon>
        <taxon>Bacillota</taxon>
        <taxon>Clostridia</taxon>
        <taxon>Eubacteriales</taxon>
        <taxon>Clostridiaceae</taxon>
        <taxon>Clostridium</taxon>
    </lineage>
</organism>
<dbReference type="GO" id="GO:0005524">
    <property type="term" value="F:ATP binding"/>
    <property type="evidence" value="ECO:0007669"/>
    <property type="project" value="UniProtKB-KW"/>
</dbReference>
<keyword evidence="8" id="KW-1185">Reference proteome</keyword>
<reference evidence="5 8" key="1">
    <citation type="journal article" date="2015" name="Genome Announc.">
        <title>Complete Genome Sequence of the Nitrogen-Fixing and Solvent-Producing Clostridium pasteurianum DSM 525.</title>
        <authorList>
            <person name="Poehlein A."/>
            <person name="Grosse-Honebrink A."/>
            <person name="Zhang Y."/>
            <person name="Minton N.P."/>
            <person name="Daniel R."/>
        </authorList>
    </citation>
    <scope>NUCLEOTIDE SEQUENCE [LARGE SCALE GENOMIC DNA]</scope>
    <source>
        <strain evidence="5">DSM 525</strain>
        <strain evidence="8">DSM 525 / ATCC 6013</strain>
    </source>
</reference>
<protein>
    <submittedName>
        <fullName evidence="5 6">ABC transporter</fullName>
    </submittedName>
</protein>
<reference evidence="6 7" key="3">
    <citation type="journal article" name="Genome Announc.">
        <title>Improved Draft Genome Sequence of Clostridium pasteurianum Strain ATCC 6013 (DSM 525) Using a Hybrid Next-Generation Sequencing Approach.</title>
        <authorList>
            <person name="Pyne M.E."/>
            <person name="Utturkar S."/>
            <person name="Brown S.D."/>
            <person name="Moo-Young M."/>
            <person name="Chung D.A."/>
            <person name="Chou C.P."/>
        </authorList>
    </citation>
    <scope>NUCLEOTIDE SEQUENCE [LARGE SCALE GENOMIC DNA]</scope>
    <source>
        <strain evidence="6 7">ATCC 6013</strain>
    </source>
</reference>
<dbReference type="SUPFAM" id="SSF52540">
    <property type="entry name" value="P-loop containing nucleoside triphosphate hydrolases"/>
    <property type="match status" value="2"/>
</dbReference>
<dbReference type="InterPro" id="IPR017871">
    <property type="entry name" value="ABC_transporter-like_CS"/>
</dbReference>
<dbReference type="NCBIfam" id="NF000355">
    <property type="entry name" value="ribo_prot_ABC_F"/>
    <property type="match status" value="1"/>
</dbReference>
<keyword evidence="3" id="KW-0175">Coiled coil</keyword>
<sequence>MLLMECKSIKKYFGDRLILDIKDLKIYSEDRIGLVGINGEGKTTLINILAGIDNEYEGTVKSYGKFSLIGQLDKEIQGSIDSEAAKAFGANIKWDSNLSGGEKTRFKLAKGFYENSNMIIADEPTSNLDIEGIEILEEKFRKYRGAFIIVSHDREFLDRLCNKIIDLNKGKIKEYRGNYRSYREQKDQEYNREVFEYEQYIKEKGRIEGAIENVKRKGDSIKRTPKRMGNSEARLHRMGGQKAKANLNKTTKNMEKRLEHINIKGKPPETKRIKLDVPEENKLHSNIVICGNNINKAFKNKIIFKDAEFTIYNNSKNALIGPNGCGKSTLLKMIINGEVSIKKSKALKIGYYSQSLDIVEEELSILENVTKNSIYDENFVRITLARLLFKDKDVYKKVKVLSGGERVKVCFAKLILSDINLLILDEPTNYLDVDSLEIVEKVLKDYSGTILLVSHDRRFINAIADNILYIENHEIEASRGTYEEYMEKKNNPVIHREEEIKKQVLVLENRLSEVIGKLSAPSKKDDVKALDKEYYKILKDLKDLKLKFKNI</sequence>
<dbReference type="InterPro" id="IPR003439">
    <property type="entry name" value="ABC_transporter-like_ATP-bd"/>
</dbReference>
<evidence type="ECO:0000313" key="5">
    <source>
        <dbReference type="EMBL" id="AJA53039.1"/>
    </source>
</evidence>
<evidence type="ECO:0000256" key="1">
    <source>
        <dbReference type="ARBA" id="ARBA00022741"/>
    </source>
</evidence>
<dbReference type="InterPro" id="IPR051309">
    <property type="entry name" value="ABCF_ATPase"/>
</dbReference>
<reference evidence="6" key="2">
    <citation type="submission" date="2015-10" db="EMBL/GenBank/DDBJ databases">
        <title>Improved Draft Genome Sequence of Clostridium pasteurianum Strain ATCC 6013 (DSM 525) Using a Hybrid Next-Generation Sequencing Approach.</title>
        <authorList>
            <person name="Pyne M.E."/>
            <person name="Utturkar S.M."/>
            <person name="Brown S.D."/>
            <person name="Moo-Young M."/>
            <person name="Chung D.A."/>
            <person name="Chou P.C."/>
        </authorList>
    </citation>
    <scope>NUCLEOTIDE SEQUENCE</scope>
    <source>
        <strain evidence="6">ATCC 6013</strain>
    </source>
</reference>
<dbReference type="EMBL" id="CP009268">
    <property type="protein sequence ID" value="AJA53039.1"/>
    <property type="molecule type" value="Genomic_DNA"/>
</dbReference>
<feature type="domain" description="ABC transporter" evidence="4">
    <location>
        <begin position="289"/>
        <end position="497"/>
    </location>
</feature>
<dbReference type="PANTHER" id="PTHR42855:SF2">
    <property type="entry name" value="DRUG RESISTANCE ABC TRANSPORTER,ATP-BINDING PROTEIN"/>
    <property type="match status" value="1"/>
</dbReference>
<dbReference type="KEGG" id="cpae:CPAST_c29850"/>
<name>A0A0H3J544_CLOPA</name>
<keyword evidence="2" id="KW-0067">ATP-binding</keyword>
<evidence type="ECO:0000256" key="2">
    <source>
        <dbReference type="ARBA" id="ARBA00022840"/>
    </source>
</evidence>
<dbReference type="CDD" id="cd03221">
    <property type="entry name" value="ABCF_EF-3"/>
    <property type="match status" value="2"/>
</dbReference>
<dbReference type="eggNOG" id="COG0488">
    <property type="taxonomic scope" value="Bacteria"/>
</dbReference>
<evidence type="ECO:0000313" key="7">
    <source>
        <dbReference type="Proteomes" id="UP000028042"/>
    </source>
</evidence>
<evidence type="ECO:0000259" key="4">
    <source>
        <dbReference type="PROSITE" id="PS50893"/>
    </source>
</evidence>